<protein>
    <submittedName>
        <fullName evidence="1">Uncharacterized protein</fullName>
    </submittedName>
</protein>
<reference evidence="1 2" key="1">
    <citation type="submission" date="2017-12" db="EMBL/GenBank/DDBJ databases">
        <title>Phylogenetic diversity of female urinary microbiome.</title>
        <authorList>
            <person name="Thomas-White K."/>
            <person name="Wolfe A.J."/>
        </authorList>
    </citation>
    <scope>NUCLEOTIDE SEQUENCE [LARGE SCALE GENOMIC DNA]</scope>
    <source>
        <strain evidence="1 2">UMB0426</strain>
    </source>
</reference>
<dbReference type="EMBL" id="PKGO01000006">
    <property type="protein sequence ID" value="PKY70077.1"/>
    <property type="molecule type" value="Genomic_DNA"/>
</dbReference>
<evidence type="ECO:0000313" key="2">
    <source>
        <dbReference type="Proteomes" id="UP000242755"/>
    </source>
</evidence>
<organism evidence="1 2">
    <name type="scientific">Brevibacterium ravenspurgense</name>
    <dbReference type="NCBI Taxonomy" id="479117"/>
    <lineage>
        <taxon>Bacteria</taxon>
        <taxon>Bacillati</taxon>
        <taxon>Actinomycetota</taxon>
        <taxon>Actinomycetes</taxon>
        <taxon>Micrococcales</taxon>
        <taxon>Brevibacteriaceae</taxon>
        <taxon>Brevibacterium</taxon>
    </lineage>
</organism>
<gene>
    <name evidence="1" type="ORF">CYJ40_06720</name>
</gene>
<name>A0A2I1IG17_9MICO</name>
<comment type="caution">
    <text evidence="1">The sequence shown here is derived from an EMBL/GenBank/DDBJ whole genome shotgun (WGS) entry which is preliminary data.</text>
</comment>
<evidence type="ECO:0000313" key="1">
    <source>
        <dbReference type="EMBL" id="PKY70077.1"/>
    </source>
</evidence>
<dbReference type="Proteomes" id="UP000242755">
    <property type="component" value="Unassembled WGS sequence"/>
</dbReference>
<sequence length="61" mass="7228">MSIVTIRIAPSWWYDFYHHDQPVVARRGLIFLLHSFPASHALSVESIGAPRDWHMLDLWRQ</sequence>
<proteinExistence type="predicted"/>
<dbReference type="AlphaFoldDB" id="A0A2I1IG17"/>
<accession>A0A2I1IG17</accession>